<dbReference type="InterPro" id="IPR008927">
    <property type="entry name" value="6-PGluconate_DH-like_C_sf"/>
</dbReference>
<name>A0ABP3DZ48_9GAMM</name>
<dbReference type="Pfam" id="PF08125">
    <property type="entry name" value="Mannitol_dh_C"/>
    <property type="match status" value="1"/>
</dbReference>
<keyword evidence="5" id="KW-1185">Reference proteome</keyword>
<dbReference type="PANTHER" id="PTHR43362:SF1">
    <property type="entry name" value="MANNITOL DEHYDROGENASE 2-RELATED"/>
    <property type="match status" value="1"/>
</dbReference>
<feature type="domain" description="Mannitol dehydrogenase N-terminal" evidence="2">
    <location>
        <begin position="41"/>
        <end position="284"/>
    </location>
</feature>
<dbReference type="PANTHER" id="PTHR43362">
    <property type="entry name" value="MANNITOL DEHYDROGENASE DSF1-RELATED"/>
    <property type="match status" value="1"/>
</dbReference>
<dbReference type="InterPro" id="IPR013131">
    <property type="entry name" value="Mannitol_DH_N"/>
</dbReference>
<sequence length="504" mass="55087">MSRAKSATAGAPGALLGRDSLPAPSNHLALPDYPLDAIGIGIVHLGPGAFHRAHQAAYVDRLLAREPGWGICAVSLKSRGLRDALRPQQGLYTMAVLDHQVSYRVIGALREVLVAAADRERVLERLANPQTRIVTLTITEKGYCLDARGELDLRHVDVMHDLATPQQPASALGFLVEGLRRRHVRGLMPFTTISCDNLVDNGLRLRAAVLRLASAQGSTALARWIEQEATFPRTMVDAIVPATDTALCQRVSDALGVRDQWPVQREAFSQWVIEDAFCNGRPDFASVGVTLTGDVPAYVRAKLRLLNGAHSALAYLGLLLGHATVGDAMNDPALAAFVRRLMVEDIRPTLVSPPGMDLAAYIESILQRFGNPTIRHELAQIAWDGSQKLPFRLFGTLLDHLRSGHPIERLCLPVAAWMHFVRHRAQAGATLVDPLAPELLRIGRACVNEVAHDLPMFLALDAVFPPALAGDRRFVDAMAQAYDCLRLKRECLAQVLRETDVAVR</sequence>
<keyword evidence="1" id="KW-0560">Oxidoreductase</keyword>
<dbReference type="SUPFAM" id="SSF51735">
    <property type="entry name" value="NAD(P)-binding Rossmann-fold domains"/>
    <property type="match status" value="1"/>
</dbReference>
<dbReference type="PRINTS" id="PR00084">
    <property type="entry name" value="MTLDHDRGNASE"/>
</dbReference>
<dbReference type="Gene3D" id="3.40.50.720">
    <property type="entry name" value="NAD(P)-binding Rossmann-like Domain"/>
    <property type="match status" value="1"/>
</dbReference>
<dbReference type="InterPro" id="IPR013328">
    <property type="entry name" value="6PGD_dom2"/>
</dbReference>
<dbReference type="Pfam" id="PF01232">
    <property type="entry name" value="Mannitol_dh"/>
    <property type="match status" value="1"/>
</dbReference>
<dbReference type="SUPFAM" id="SSF48179">
    <property type="entry name" value="6-phosphogluconate dehydrogenase C-terminal domain-like"/>
    <property type="match status" value="1"/>
</dbReference>
<dbReference type="InterPro" id="IPR013118">
    <property type="entry name" value="Mannitol_DH_C"/>
</dbReference>
<evidence type="ECO:0000313" key="5">
    <source>
        <dbReference type="Proteomes" id="UP001500657"/>
    </source>
</evidence>
<feature type="domain" description="Mannitol dehydrogenase C-terminal" evidence="3">
    <location>
        <begin position="294"/>
        <end position="484"/>
    </location>
</feature>
<gene>
    <name evidence="4" type="ORF">GCM10009126_11390</name>
</gene>
<comment type="caution">
    <text evidence="4">The sequence shown here is derived from an EMBL/GenBank/DDBJ whole genome shotgun (WGS) entry which is preliminary data.</text>
</comment>
<dbReference type="InterPro" id="IPR000669">
    <property type="entry name" value="Mannitol_DH"/>
</dbReference>
<proteinExistence type="predicted"/>
<accession>A0ABP3DZ48</accession>
<evidence type="ECO:0000259" key="2">
    <source>
        <dbReference type="Pfam" id="PF01232"/>
    </source>
</evidence>
<dbReference type="Gene3D" id="1.10.1040.10">
    <property type="entry name" value="N-(1-d-carboxylethyl)-l-norvaline Dehydrogenase, domain 2"/>
    <property type="match status" value="1"/>
</dbReference>
<dbReference type="Proteomes" id="UP001500657">
    <property type="component" value="Unassembled WGS sequence"/>
</dbReference>
<protein>
    <submittedName>
        <fullName evidence="4">Mannitol dehydrogenase family protein</fullName>
    </submittedName>
</protein>
<organism evidence="4 5">
    <name type="scientific">Rhodanobacter caeni</name>
    <dbReference type="NCBI Taxonomy" id="657654"/>
    <lineage>
        <taxon>Bacteria</taxon>
        <taxon>Pseudomonadati</taxon>
        <taxon>Pseudomonadota</taxon>
        <taxon>Gammaproteobacteria</taxon>
        <taxon>Lysobacterales</taxon>
        <taxon>Rhodanobacteraceae</taxon>
        <taxon>Rhodanobacter</taxon>
    </lineage>
</organism>
<dbReference type="InterPro" id="IPR036291">
    <property type="entry name" value="NAD(P)-bd_dom_sf"/>
</dbReference>
<dbReference type="EMBL" id="BAAAFO010000002">
    <property type="protein sequence ID" value="GAA0247592.1"/>
    <property type="molecule type" value="Genomic_DNA"/>
</dbReference>
<dbReference type="InterPro" id="IPR050988">
    <property type="entry name" value="Mannitol_DH/Oxidoreductase"/>
</dbReference>
<reference evidence="5" key="1">
    <citation type="journal article" date="2019" name="Int. J. Syst. Evol. Microbiol.">
        <title>The Global Catalogue of Microorganisms (GCM) 10K type strain sequencing project: providing services to taxonomists for standard genome sequencing and annotation.</title>
        <authorList>
            <consortium name="The Broad Institute Genomics Platform"/>
            <consortium name="The Broad Institute Genome Sequencing Center for Infectious Disease"/>
            <person name="Wu L."/>
            <person name="Ma J."/>
        </authorList>
    </citation>
    <scope>NUCLEOTIDE SEQUENCE [LARGE SCALE GENOMIC DNA]</scope>
    <source>
        <strain evidence="5">JCM 16242</strain>
    </source>
</reference>
<evidence type="ECO:0000256" key="1">
    <source>
        <dbReference type="ARBA" id="ARBA00023002"/>
    </source>
</evidence>
<evidence type="ECO:0000313" key="4">
    <source>
        <dbReference type="EMBL" id="GAA0247592.1"/>
    </source>
</evidence>
<evidence type="ECO:0000259" key="3">
    <source>
        <dbReference type="Pfam" id="PF08125"/>
    </source>
</evidence>